<dbReference type="Pfam" id="PF00293">
    <property type="entry name" value="NUDIX"/>
    <property type="match status" value="1"/>
</dbReference>
<dbReference type="GO" id="GO:0046872">
    <property type="term" value="F:metal ion binding"/>
    <property type="evidence" value="ECO:0007669"/>
    <property type="project" value="UniProtKB-KW"/>
</dbReference>
<evidence type="ECO:0000256" key="3">
    <source>
        <dbReference type="ARBA" id="ARBA00022723"/>
    </source>
</evidence>
<accession>A0A6C0U415</accession>
<dbReference type="RefSeq" id="WP_163496281.1">
    <property type="nucleotide sequence ID" value="NZ_CP048711.1"/>
</dbReference>
<evidence type="ECO:0000259" key="7">
    <source>
        <dbReference type="PROSITE" id="PS51462"/>
    </source>
</evidence>
<keyword evidence="3" id="KW-0479">Metal-binding</keyword>
<organism evidence="8 9">
    <name type="scientific">Kineobactrum salinum</name>
    <dbReference type="NCBI Taxonomy" id="2708301"/>
    <lineage>
        <taxon>Bacteria</taxon>
        <taxon>Pseudomonadati</taxon>
        <taxon>Pseudomonadota</taxon>
        <taxon>Gammaproteobacteria</taxon>
        <taxon>Cellvibrionales</taxon>
        <taxon>Halieaceae</taxon>
        <taxon>Kineobactrum</taxon>
    </lineage>
</organism>
<dbReference type="KEGG" id="kim:G3T16_17085"/>
<evidence type="ECO:0000256" key="1">
    <source>
        <dbReference type="ARBA" id="ARBA00001936"/>
    </source>
</evidence>
<feature type="domain" description="Nudix hydrolase" evidence="7">
    <location>
        <begin position="29"/>
        <end position="162"/>
    </location>
</feature>
<dbReference type="GO" id="GO:0010945">
    <property type="term" value="F:coenzyme A diphosphatase activity"/>
    <property type="evidence" value="ECO:0007669"/>
    <property type="project" value="InterPro"/>
</dbReference>
<comment type="cofactor">
    <cofactor evidence="2">
        <name>Mg(2+)</name>
        <dbReference type="ChEBI" id="CHEBI:18420"/>
    </cofactor>
</comment>
<evidence type="ECO:0000313" key="8">
    <source>
        <dbReference type="EMBL" id="QIB66851.1"/>
    </source>
</evidence>
<dbReference type="Proteomes" id="UP000477680">
    <property type="component" value="Chromosome"/>
</dbReference>
<name>A0A6C0U415_9GAMM</name>
<evidence type="ECO:0000256" key="6">
    <source>
        <dbReference type="ARBA" id="ARBA00023211"/>
    </source>
</evidence>
<evidence type="ECO:0000256" key="5">
    <source>
        <dbReference type="ARBA" id="ARBA00022842"/>
    </source>
</evidence>
<keyword evidence="5" id="KW-0460">Magnesium</keyword>
<sequence>MTAADSAGSLFARLQRHHAPRPEPWRGEGRQAAVLVAITEEAEPRVVLGRRAEHLPLHPGEIAFPGGKREPEDATPWDTALRETEEEIGWPRIAVQPVAQLGVLLTRSGFAVHPCVVRVAELPPMRVDQEEFDAVFLAPLALFAERARLRLERMQVGDEQRWVPHYELEHGIVWGVTARVLAQLVNTGMDAGLDLDPDNDEEAQ</sequence>
<dbReference type="InterPro" id="IPR045121">
    <property type="entry name" value="CoAse"/>
</dbReference>
<evidence type="ECO:0000256" key="2">
    <source>
        <dbReference type="ARBA" id="ARBA00001946"/>
    </source>
</evidence>
<dbReference type="PROSITE" id="PS51462">
    <property type="entry name" value="NUDIX"/>
    <property type="match status" value="1"/>
</dbReference>
<dbReference type="EMBL" id="CP048711">
    <property type="protein sequence ID" value="QIB66851.1"/>
    <property type="molecule type" value="Genomic_DNA"/>
</dbReference>
<evidence type="ECO:0000256" key="4">
    <source>
        <dbReference type="ARBA" id="ARBA00022801"/>
    </source>
</evidence>
<dbReference type="PANTHER" id="PTHR12992">
    <property type="entry name" value="NUDIX HYDROLASE"/>
    <property type="match status" value="1"/>
</dbReference>
<comment type="cofactor">
    <cofactor evidence="1">
        <name>Mn(2+)</name>
        <dbReference type="ChEBI" id="CHEBI:29035"/>
    </cofactor>
</comment>
<protein>
    <submittedName>
        <fullName evidence="8">CoA pyrophosphatase</fullName>
    </submittedName>
</protein>
<dbReference type="PANTHER" id="PTHR12992:SF11">
    <property type="entry name" value="MITOCHONDRIAL COENZYME A DIPHOSPHATASE NUDT8"/>
    <property type="match status" value="1"/>
</dbReference>
<keyword evidence="4" id="KW-0378">Hydrolase</keyword>
<evidence type="ECO:0000313" key="9">
    <source>
        <dbReference type="Proteomes" id="UP000477680"/>
    </source>
</evidence>
<dbReference type="SUPFAM" id="SSF55811">
    <property type="entry name" value="Nudix"/>
    <property type="match status" value="1"/>
</dbReference>
<dbReference type="CDD" id="cd03426">
    <property type="entry name" value="NUDIX_CoAse_Nudt7"/>
    <property type="match status" value="1"/>
</dbReference>
<dbReference type="InterPro" id="IPR015797">
    <property type="entry name" value="NUDIX_hydrolase-like_dom_sf"/>
</dbReference>
<dbReference type="AlphaFoldDB" id="A0A6C0U415"/>
<reference evidence="8 9" key="1">
    <citation type="submission" date="2020-02" db="EMBL/GenBank/DDBJ databases">
        <title>Genome sequencing for Kineobactrum sp. M2.</title>
        <authorList>
            <person name="Park S.-J."/>
        </authorList>
    </citation>
    <scope>NUCLEOTIDE SEQUENCE [LARGE SCALE GENOMIC DNA]</scope>
    <source>
        <strain evidence="8 9">M2</strain>
    </source>
</reference>
<gene>
    <name evidence="8" type="ORF">G3T16_17085</name>
</gene>
<keyword evidence="6" id="KW-0464">Manganese</keyword>
<proteinExistence type="predicted"/>
<dbReference type="InterPro" id="IPR000086">
    <property type="entry name" value="NUDIX_hydrolase_dom"/>
</dbReference>
<keyword evidence="9" id="KW-1185">Reference proteome</keyword>
<dbReference type="Gene3D" id="3.90.79.10">
    <property type="entry name" value="Nucleoside Triphosphate Pyrophosphohydrolase"/>
    <property type="match status" value="1"/>
</dbReference>